<comment type="caution">
    <text evidence="1">The sequence shown here is derived from an EMBL/GenBank/DDBJ whole genome shotgun (WGS) entry which is preliminary data.</text>
</comment>
<sequence length="54" mass="6000">MYTASCSEGVGRSVLESRKQETSPSTILLCLEAAGPREWTLGKPSRRKREMEEG</sequence>
<dbReference type="EMBL" id="CAJVPT010017277">
    <property type="protein sequence ID" value="CAG8625211.1"/>
    <property type="molecule type" value="Genomic_DNA"/>
</dbReference>
<protein>
    <submittedName>
        <fullName evidence="1">9491_t:CDS:1</fullName>
    </submittedName>
</protein>
<accession>A0ACA9N481</accession>
<keyword evidence="2" id="KW-1185">Reference proteome</keyword>
<evidence type="ECO:0000313" key="1">
    <source>
        <dbReference type="EMBL" id="CAG8625211.1"/>
    </source>
</evidence>
<proteinExistence type="predicted"/>
<evidence type="ECO:0000313" key="2">
    <source>
        <dbReference type="Proteomes" id="UP000789525"/>
    </source>
</evidence>
<name>A0ACA9N481_9GLOM</name>
<organism evidence="1 2">
    <name type="scientific">Acaulospora colombiana</name>
    <dbReference type="NCBI Taxonomy" id="27376"/>
    <lineage>
        <taxon>Eukaryota</taxon>
        <taxon>Fungi</taxon>
        <taxon>Fungi incertae sedis</taxon>
        <taxon>Mucoromycota</taxon>
        <taxon>Glomeromycotina</taxon>
        <taxon>Glomeromycetes</taxon>
        <taxon>Diversisporales</taxon>
        <taxon>Acaulosporaceae</taxon>
        <taxon>Acaulospora</taxon>
    </lineage>
</organism>
<dbReference type="Proteomes" id="UP000789525">
    <property type="component" value="Unassembled WGS sequence"/>
</dbReference>
<feature type="non-terminal residue" evidence="1">
    <location>
        <position position="54"/>
    </location>
</feature>
<gene>
    <name evidence="1" type="ORF">ACOLOM_LOCUS7468</name>
</gene>
<reference evidence="1" key="1">
    <citation type="submission" date="2021-06" db="EMBL/GenBank/DDBJ databases">
        <authorList>
            <person name="Kallberg Y."/>
            <person name="Tangrot J."/>
            <person name="Rosling A."/>
        </authorList>
    </citation>
    <scope>NUCLEOTIDE SEQUENCE</scope>
    <source>
        <strain evidence="1">CL356</strain>
    </source>
</reference>